<protein>
    <submittedName>
        <fullName evidence="1">Uncharacterized protein</fullName>
    </submittedName>
</protein>
<dbReference type="AlphaFoldDB" id="A0A383ACM7"/>
<sequence>MLQVSDVAKMRIGIGLLLYLVVSHVPLSSLSYAAEAPPFRAWWPIVNLEVEAGGRGFYAFDPNVAKDGEHREKRGFGAGVTDWLFLEFEAEYVKNPGQNFELEAYELESRIELTQTKAFNEAPNPLDIGLLLGISAPEKRSNPYEIETGLLLYKRQGPWRATAN</sequence>
<organism evidence="1">
    <name type="scientific">marine metagenome</name>
    <dbReference type="NCBI Taxonomy" id="408172"/>
    <lineage>
        <taxon>unclassified sequences</taxon>
        <taxon>metagenomes</taxon>
        <taxon>ecological metagenomes</taxon>
    </lineage>
</organism>
<name>A0A383ACM7_9ZZZZ</name>
<accession>A0A383ACM7</accession>
<feature type="non-terminal residue" evidence="1">
    <location>
        <position position="164"/>
    </location>
</feature>
<evidence type="ECO:0000313" key="1">
    <source>
        <dbReference type="EMBL" id="SVE05434.1"/>
    </source>
</evidence>
<reference evidence="1" key="1">
    <citation type="submission" date="2018-05" db="EMBL/GenBank/DDBJ databases">
        <authorList>
            <person name="Lanie J.A."/>
            <person name="Ng W.-L."/>
            <person name="Kazmierczak K.M."/>
            <person name="Andrzejewski T.M."/>
            <person name="Davidsen T.M."/>
            <person name="Wayne K.J."/>
            <person name="Tettelin H."/>
            <person name="Glass J.I."/>
            <person name="Rusch D."/>
            <person name="Podicherti R."/>
            <person name="Tsui H.-C.T."/>
            <person name="Winkler M.E."/>
        </authorList>
    </citation>
    <scope>NUCLEOTIDE SEQUENCE</scope>
</reference>
<gene>
    <name evidence="1" type="ORF">METZ01_LOCUS458288</name>
</gene>
<dbReference type="EMBL" id="UINC01191010">
    <property type="protein sequence ID" value="SVE05434.1"/>
    <property type="molecule type" value="Genomic_DNA"/>
</dbReference>
<proteinExistence type="predicted"/>